<dbReference type="Proteomes" id="UP000190637">
    <property type="component" value="Unassembled WGS sequence"/>
</dbReference>
<organism evidence="2 3">
    <name type="scientific">Marinactinospora thermotolerans DSM 45154</name>
    <dbReference type="NCBI Taxonomy" id="1122192"/>
    <lineage>
        <taxon>Bacteria</taxon>
        <taxon>Bacillati</taxon>
        <taxon>Actinomycetota</taxon>
        <taxon>Actinomycetes</taxon>
        <taxon>Streptosporangiales</taxon>
        <taxon>Nocardiopsidaceae</taxon>
        <taxon>Marinactinospora</taxon>
    </lineage>
</organism>
<accession>A0A1T4KAQ7</accession>
<dbReference type="InterPro" id="IPR037171">
    <property type="entry name" value="NagB/RpiA_transferase-like"/>
</dbReference>
<dbReference type="STRING" id="1122192.SAMN02745673_00270"/>
<evidence type="ECO:0000313" key="2">
    <source>
        <dbReference type="EMBL" id="SJZ39413.1"/>
    </source>
</evidence>
<feature type="domain" description="LUD" evidence="1">
    <location>
        <begin position="51"/>
        <end position="217"/>
    </location>
</feature>
<gene>
    <name evidence="2" type="ORF">SAMN02745673_00270</name>
</gene>
<dbReference type="EMBL" id="FUWS01000001">
    <property type="protein sequence ID" value="SJZ39413.1"/>
    <property type="molecule type" value="Genomic_DNA"/>
</dbReference>
<name>A0A1T4KAQ7_9ACTN</name>
<dbReference type="Pfam" id="PF02589">
    <property type="entry name" value="LUD_dom"/>
    <property type="match status" value="1"/>
</dbReference>
<dbReference type="PANTHER" id="PTHR43682">
    <property type="entry name" value="LACTATE UTILIZATION PROTEIN C"/>
    <property type="match status" value="1"/>
</dbReference>
<dbReference type="Gene3D" id="3.40.50.10420">
    <property type="entry name" value="NagB/RpiA/CoA transferase-like"/>
    <property type="match status" value="1"/>
</dbReference>
<dbReference type="PANTHER" id="PTHR43682:SF1">
    <property type="entry name" value="LACTATE UTILIZATION PROTEIN C"/>
    <property type="match status" value="1"/>
</dbReference>
<proteinExistence type="predicted"/>
<protein>
    <submittedName>
        <fullName evidence="2">L-lactate dehydrogenase complex protein LldG</fullName>
    </submittedName>
</protein>
<dbReference type="InterPro" id="IPR024185">
    <property type="entry name" value="FTHF_cligase-like_sf"/>
</dbReference>
<evidence type="ECO:0000259" key="1">
    <source>
        <dbReference type="Pfam" id="PF02589"/>
    </source>
</evidence>
<evidence type="ECO:0000313" key="3">
    <source>
        <dbReference type="Proteomes" id="UP000190637"/>
    </source>
</evidence>
<dbReference type="AlphaFoldDB" id="A0A1T4KAQ7"/>
<dbReference type="SUPFAM" id="SSF100950">
    <property type="entry name" value="NagB/RpiA/CoA transferase-like"/>
    <property type="match status" value="1"/>
</dbReference>
<reference evidence="2 3" key="1">
    <citation type="submission" date="2017-02" db="EMBL/GenBank/DDBJ databases">
        <authorList>
            <person name="Peterson S.W."/>
        </authorList>
    </citation>
    <scope>NUCLEOTIDE SEQUENCE [LARGE SCALE GENOMIC DNA]</scope>
    <source>
        <strain evidence="2 3">DSM 45154</strain>
    </source>
</reference>
<keyword evidence="3" id="KW-1185">Reference proteome</keyword>
<sequence length="218" mass="22313">MGDGQARAEILARVRQAGVVAGAGHVETFGRERAAGGGGAGTASGDAVAGFIERLAARGVGVQHVADPDDLPRVVASSLWANGVRRIAVPRDLSALWLSELDGVWITRDDPPGSLSVRAIEAAGAAVTGCAVAVAETGTLVLDGGPRQGRKALALLPAHHLCVVESRRIVPTVAEALERLDPLRSTVWLTGTTRTTAIDQAAVAGPHGPARIDVVVVD</sequence>
<dbReference type="OrthoDB" id="9794187at2"/>
<dbReference type="RefSeq" id="WP_078759702.1">
    <property type="nucleotide sequence ID" value="NZ_FUWS01000001.1"/>
</dbReference>
<dbReference type="InterPro" id="IPR003741">
    <property type="entry name" value="LUD_dom"/>
</dbReference>